<keyword evidence="1" id="KW-0812">Transmembrane</keyword>
<reference evidence="3" key="1">
    <citation type="submission" date="2016-11" db="UniProtKB">
        <authorList>
            <consortium name="WormBaseParasite"/>
        </authorList>
    </citation>
    <scope>IDENTIFICATION</scope>
</reference>
<protein>
    <submittedName>
        <fullName evidence="3">TPM_phosphatase domain-containing protein</fullName>
    </submittedName>
</protein>
<sequence>MPPFSKILNENYKIVPRGQHFMEDIRLQMITLSGDIIHLAQKQKEDKLRAIQVIALVGFHVEEEDPVISNQGSLLLQDDQRINNLDKELIQGLAKYSRSLYHLGIVIVTTTEERGKFVPIQVPRFLQGQYWSFTYINDPKINRMVDKYLDGVDYHPHKYTRKGMFLDHDNTKVVKTMQTRQCFVHFGILRVEPPPQTPKCSLKVLICLFMIAAAIVVYFCFRDDISRILSHFWTLLTGK</sequence>
<evidence type="ECO:0000313" key="3">
    <source>
        <dbReference type="WBParaSite" id="Csp11.Scaffold628.g7200.t1"/>
    </source>
</evidence>
<feature type="transmembrane region" description="Helical" evidence="1">
    <location>
        <begin position="202"/>
        <end position="221"/>
    </location>
</feature>
<dbReference type="WBParaSite" id="Csp11.Scaffold628.g7200.t1">
    <property type="protein sequence ID" value="Csp11.Scaffold628.g7200.t1"/>
    <property type="gene ID" value="Csp11.Scaffold628.g7200"/>
</dbReference>
<accession>A0A1I7TLV4</accession>
<evidence type="ECO:0000313" key="2">
    <source>
        <dbReference type="Proteomes" id="UP000095282"/>
    </source>
</evidence>
<organism evidence="2 3">
    <name type="scientific">Caenorhabditis tropicalis</name>
    <dbReference type="NCBI Taxonomy" id="1561998"/>
    <lineage>
        <taxon>Eukaryota</taxon>
        <taxon>Metazoa</taxon>
        <taxon>Ecdysozoa</taxon>
        <taxon>Nematoda</taxon>
        <taxon>Chromadorea</taxon>
        <taxon>Rhabditida</taxon>
        <taxon>Rhabditina</taxon>
        <taxon>Rhabditomorpha</taxon>
        <taxon>Rhabditoidea</taxon>
        <taxon>Rhabditidae</taxon>
        <taxon>Peloderinae</taxon>
        <taxon>Caenorhabditis</taxon>
    </lineage>
</organism>
<proteinExistence type="predicted"/>
<name>A0A1I7TLV4_9PELO</name>
<evidence type="ECO:0000256" key="1">
    <source>
        <dbReference type="SAM" id="Phobius"/>
    </source>
</evidence>
<dbReference type="AlphaFoldDB" id="A0A1I7TLV4"/>
<keyword evidence="2" id="KW-1185">Reference proteome</keyword>
<dbReference type="Proteomes" id="UP000095282">
    <property type="component" value="Unplaced"/>
</dbReference>
<keyword evidence="1" id="KW-0472">Membrane</keyword>
<keyword evidence="1" id="KW-1133">Transmembrane helix</keyword>